<feature type="region of interest" description="Disordered" evidence="6">
    <location>
        <begin position="252"/>
        <end position="289"/>
    </location>
</feature>
<feature type="transmembrane region" description="Helical" evidence="7">
    <location>
        <begin position="532"/>
        <end position="552"/>
    </location>
</feature>
<feature type="transmembrane region" description="Helical" evidence="7">
    <location>
        <begin position="452"/>
        <end position="473"/>
    </location>
</feature>
<reference evidence="10 11" key="1">
    <citation type="journal article" date="2024" name="Commun. Biol.">
        <title>Comparative genomic analysis of thermophilic fungi reveals convergent evolutionary adaptations and gene losses.</title>
        <authorList>
            <person name="Steindorff A.S."/>
            <person name="Aguilar-Pontes M.V."/>
            <person name="Robinson A.J."/>
            <person name="Andreopoulos B."/>
            <person name="LaButti K."/>
            <person name="Kuo A."/>
            <person name="Mondo S."/>
            <person name="Riley R."/>
            <person name="Otillar R."/>
            <person name="Haridas S."/>
            <person name="Lipzen A."/>
            <person name="Grimwood J."/>
            <person name="Schmutz J."/>
            <person name="Clum A."/>
            <person name="Reid I.D."/>
            <person name="Moisan M.C."/>
            <person name="Butler G."/>
            <person name="Nguyen T.T.M."/>
            <person name="Dewar K."/>
            <person name="Conant G."/>
            <person name="Drula E."/>
            <person name="Henrissat B."/>
            <person name="Hansel C."/>
            <person name="Singer S."/>
            <person name="Hutchinson M.I."/>
            <person name="de Vries R.P."/>
            <person name="Natvig D.O."/>
            <person name="Powell A.J."/>
            <person name="Tsang A."/>
            <person name="Grigoriev I.V."/>
        </authorList>
    </citation>
    <scope>NUCLEOTIDE SEQUENCE [LARGE SCALE GENOMIC DNA]</scope>
    <source>
        <strain evidence="10 11">ATCC 22073</strain>
    </source>
</reference>
<evidence type="ECO:0000256" key="6">
    <source>
        <dbReference type="SAM" id="MobiDB-lite"/>
    </source>
</evidence>
<feature type="compositionally biased region" description="Basic and acidic residues" evidence="6">
    <location>
        <begin position="252"/>
        <end position="262"/>
    </location>
</feature>
<comment type="caution">
    <text evidence="10">The sequence shown here is derived from an EMBL/GenBank/DDBJ whole genome shotgun (WGS) entry which is preliminary data.</text>
</comment>
<evidence type="ECO:0000256" key="2">
    <source>
        <dbReference type="ARBA" id="ARBA00009665"/>
    </source>
</evidence>
<gene>
    <name evidence="10" type="ORF">VTJ83DRAFT_5793</name>
</gene>
<dbReference type="Pfam" id="PF03124">
    <property type="entry name" value="EXS"/>
    <property type="match status" value="1"/>
</dbReference>
<proteinExistence type="inferred from homology"/>
<feature type="transmembrane region" description="Helical" evidence="7">
    <location>
        <begin position="681"/>
        <end position="703"/>
    </location>
</feature>
<feature type="domain" description="SPX" evidence="9">
    <location>
        <begin position="1"/>
        <end position="392"/>
    </location>
</feature>
<evidence type="ECO:0000313" key="10">
    <source>
        <dbReference type="EMBL" id="KAL2266441.1"/>
    </source>
</evidence>
<protein>
    <submittedName>
        <fullName evidence="10">Uncharacterized protein</fullName>
    </submittedName>
</protein>
<sequence length="1053" mass="118776">MKFAKELEREAVPEWRAKYLNYKQGKKHIKAVARAISRAETTPSLARRPSAATPDAYLGIDAGFPPALSRTTTAPDGTSFAHGAAPAGQSTRRVSADERSELSCSPGSGVRYGSIAASDQNTFELPDPAMRVPSNTAEPASYFSITRSATAAISSRAAAVHRRNSSTATGPGMTPRLRLTRLFTGGTIHRQQSRTGPVEIGLQALDHVRATERDFFTFLDSELDKIETFYQEKEDQATERLAALRAQLREMRNRRTHEIAEAKRRRKQGRSRSRSGDDSSGHAKDGAGLDWLSPLRDRLIKPGPNSKALQKMTRTPVLAGQRDERSDYVRRPTDQDVPYRSAKRKLKLALQEFYRSLELLKSYALLNRTAFRKLNKKYDKAVRARPPYRYMNERVNKSYFVNSDVLDGHLRTVEDLYARYFEKGNHKIAAGKLRGLQKRPGDTSDSTFRCGLMIGVGVVFAAQGLVYGADFLFDDEHRDILERTSYLLQLYGGYFLILLLFSLFTLACSVWTKHKVNYPFIFEFDARHVLDWRQLAEFPSFFFALFGVFLWLNFSRAGSYWEELYLYYPVLLVCLSVLILFLPLPILHYRARRWFVYSHFRLLLAGLYPVEFRDFFLGDMWCSLTYAVCNIELFFCLYANSWNEPDQCNSSHSRLLGFFAALPPIWRALQCIRRYYDTRNWFPHLANCAKYAMTITTAVWLSLYRIDNTRTNLSFFITFATISALYSSVWDVFMDFALFQPNARTKFLRNITALRPVWIYYAIIVIDPVLRFSWIFYAIFTHNTQHSTLVSFLVALAEVVRRGLWAIFRVENEHCGNVANYKAARDTPLPYHLELFSRQPSLEEVAAAVPATDGAAVAATAATAAAAADKDGTTTPSRPTSAATLPSASRPATAATAATEAAATMPSPPRTSLPPPRRQSIVHRPSPSTATAPVPQHAVDESAIEEGVAAMPAAASFRRRMTDVVAESKRSIRQAMAQAHRQDFEKRRRGPEEVGAGQEVSGALAGGEDEDDEEEEEEDNEEVLEEMKSDDEGEAEQRPHGQGMEERLRMGER</sequence>
<keyword evidence="5 7" id="KW-0472">Membrane</keyword>
<evidence type="ECO:0000259" key="9">
    <source>
        <dbReference type="PROSITE" id="PS51382"/>
    </source>
</evidence>
<feature type="region of interest" description="Disordered" evidence="6">
    <location>
        <begin position="302"/>
        <end position="328"/>
    </location>
</feature>
<feature type="region of interest" description="Disordered" evidence="6">
    <location>
        <begin position="972"/>
        <end position="1053"/>
    </location>
</feature>
<dbReference type="EMBL" id="JAZGUE010000005">
    <property type="protein sequence ID" value="KAL2266441.1"/>
    <property type="molecule type" value="Genomic_DNA"/>
</dbReference>
<evidence type="ECO:0000256" key="4">
    <source>
        <dbReference type="ARBA" id="ARBA00022989"/>
    </source>
</evidence>
<dbReference type="GeneID" id="98127076"/>
<dbReference type="PANTHER" id="PTHR10783:SF103">
    <property type="entry name" value="SOLUTE CARRIER FAMILY 53 MEMBER 1"/>
    <property type="match status" value="1"/>
</dbReference>
<accession>A0ABR4D7X7</accession>
<feature type="domain" description="EXS" evidence="8">
    <location>
        <begin position="647"/>
        <end position="841"/>
    </location>
</feature>
<dbReference type="CDD" id="cd14475">
    <property type="entry name" value="SPX_SYG1_like"/>
    <property type="match status" value="1"/>
</dbReference>
<feature type="transmembrane region" description="Helical" evidence="7">
    <location>
        <begin position="564"/>
        <end position="582"/>
    </location>
</feature>
<dbReference type="PANTHER" id="PTHR10783">
    <property type="entry name" value="XENOTROPIC AND POLYTROPIC RETROVIRUS RECEPTOR 1-RELATED"/>
    <property type="match status" value="1"/>
</dbReference>
<dbReference type="RefSeq" id="XP_070865168.1">
    <property type="nucleotide sequence ID" value="XM_071012432.1"/>
</dbReference>
<evidence type="ECO:0000256" key="1">
    <source>
        <dbReference type="ARBA" id="ARBA00004141"/>
    </source>
</evidence>
<dbReference type="InterPro" id="IPR004342">
    <property type="entry name" value="EXS_C"/>
</dbReference>
<organism evidence="10 11">
    <name type="scientific">Remersonia thermophila</name>
    <dbReference type="NCBI Taxonomy" id="72144"/>
    <lineage>
        <taxon>Eukaryota</taxon>
        <taxon>Fungi</taxon>
        <taxon>Dikarya</taxon>
        <taxon>Ascomycota</taxon>
        <taxon>Pezizomycotina</taxon>
        <taxon>Sordariomycetes</taxon>
        <taxon>Sordariomycetidae</taxon>
        <taxon>Sordariales</taxon>
        <taxon>Sordariales incertae sedis</taxon>
        <taxon>Remersonia</taxon>
    </lineage>
</organism>
<name>A0ABR4D7X7_9PEZI</name>
<keyword evidence="4 7" id="KW-1133">Transmembrane helix</keyword>
<feature type="compositionally biased region" description="Low complexity" evidence="6">
    <location>
        <begin position="866"/>
        <end position="905"/>
    </location>
</feature>
<feature type="compositionally biased region" description="Basic and acidic residues" evidence="6">
    <location>
        <begin position="1035"/>
        <end position="1053"/>
    </location>
</feature>
<evidence type="ECO:0000313" key="11">
    <source>
        <dbReference type="Proteomes" id="UP001600064"/>
    </source>
</evidence>
<evidence type="ECO:0000256" key="5">
    <source>
        <dbReference type="ARBA" id="ARBA00023136"/>
    </source>
</evidence>
<feature type="transmembrane region" description="Helical" evidence="7">
    <location>
        <begin position="494"/>
        <end position="512"/>
    </location>
</feature>
<feature type="transmembrane region" description="Helical" evidence="7">
    <location>
        <begin position="758"/>
        <end position="780"/>
    </location>
</feature>
<feature type="region of interest" description="Disordered" evidence="6">
    <location>
        <begin position="68"/>
        <end position="107"/>
    </location>
</feature>
<dbReference type="InterPro" id="IPR004331">
    <property type="entry name" value="SPX_dom"/>
</dbReference>
<feature type="compositionally biased region" description="Basic and acidic residues" evidence="6">
    <location>
        <begin position="980"/>
        <end position="992"/>
    </location>
</feature>
<keyword evidence="3 7" id="KW-0812">Transmembrane</keyword>
<feature type="region of interest" description="Disordered" evidence="6">
    <location>
        <begin position="866"/>
        <end position="936"/>
    </location>
</feature>
<feature type="compositionally biased region" description="Basic residues" evidence="6">
    <location>
        <begin position="263"/>
        <end position="273"/>
    </location>
</feature>
<feature type="compositionally biased region" description="Pro residues" evidence="6">
    <location>
        <begin position="906"/>
        <end position="917"/>
    </location>
</feature>
<feature type="transmembrane region" description="Helical" evidence="7">
    <location>
        <begin position="715"/>
        <end position="738"/>
    </location>
</feature>
<dbReference type="CDD" id="cd14447">
    <property type="entry name" value="SPX"/>
    <property type="match status" value="1"/>
</dbReference>
<evidence type="ECO:0000256" key="3">
    <source>
        <dbReference type="ARBA" id="ARBA00022692"/>
    </source>
</evidence>
<keyword evidence="11" id="KW-1185">Reference proteome</keyword>
<dbReference type="PROSITE" id="PS51382">
    <property type="entry name" value="SPX"/>
    <property type="match status" value="1"/>
</dbReference>
<evidence type="ECO:0000259" key="8">
    <source>
        <dbReference type="PROSITE" id="PS51380"/>
    </source>
</evidence>
<feature type="compositionally biased region" description="Basic and acidic residues" evidence="6">
    <location>
        <begin position="274"/>
        <end position="287"/>
    </location>
</feature>
<comment type="subcellular location">
    <subcellularLocation>
        <location evidence="1">Membrane</location>
        <topology evidence="1">Multi-pass membrane protein</topology>
    </subcellularLocation>
</comment>
<evidence type="ECO:0000256" key="7">
    <source>
        <dbReference type="SAM" id="Phobius"/>
    </source>
</evidence>
<dbReference type="Proteomes" id="UP001600064">
    <property type="component" value="Unassembled WGS sequence"/>
</dbReference>
<dbReference type="Pfam" id="PF03105">
    <property type="entry name" value="SPX"/>
    <property type="match status" value="1"/>
</dbReference>
<feature type="compositionally biased region" description="Acidic residues" evidence="6">
    <location>
        <begin position="1007"/>
        <end position="1034"/>
    </location>
</feature>
<dbReference type="PROSITE" id="PS51380">
    <property type="entry name" value="EXS"/>
    <property type="match status" value="1"/>
</dbReference>
<comment type="similarity">
    <text evidence="2">Belongs to the SYG1 (TC 2.A.94) family.</text>
</comment>